<feature type="signal peptide" evidence="1">
    <location>
        <begin position="1"/>
        <end position="20"/>
    </location>
</feature>
<feature type="chain" id="PRO_5018038114" evidence="1">
    <location>
        <begin position="21"/>
        <end position="206"/>
    </location>
</feature>
<evidence type="ECO:0000256" key="1">
    <source>
        <dbReference type="SAM" id="SignalP"/>
    </source>
</evidence>
<dbReference type="Pfam" id="PF13568">
    <property type="entry name" value="OMP_b-brl_2"/>
    <property type="match status" value="1"/>
</dbReference>
<dbReference type="EMBL" id="RJJD01000005">
    <property type="protein sequence ID" value="RNI27026.1"/>
    <property type="molecule type" value="Genomic_DNA"/>
</dbReference>
<proteinExistence type="predicted"/>
<dbReference type="InterPro" id="IPR025665">
    <property type="entry name" value="Beta-barrel_OMP_2"/>
</dbReference>
<feature type="domain" description="Outer membrane protein beta-barrel" evidence="2">
    <location>
        <begin position="21"/>
        <end position="173"/>
    </location>
</feature>
<sequence length="206" mass="23031">MKKATFLTILLICSIQIIYAQTTLGIKSGVNITNVDYQNSSDIYKNKIRFYAGGLLQKEINGKVFGRAEAIYSLKGNTISIDNGNFKVKGIDEFHYLNIPLLVGFRPIEQLSILIGPELGYLVYARENFGNNPKSITDACNKLDVGASLGVSYKINSFLEAEARYSYGFTNIFSYTNHDSEGNVVAEVNDGKNRVFQTGLVYYFRK</sequence>
<dbReference type="AlphaFoldDB" id="A0A3M9MNA9"/>
<keyword evidence="4" id="KW-1185">Reference proteome</keyword>
<dbReference type="RefSeq" id="WP_123127032.1">
    <property type="nucleotide sequence ID" value="NZ_RJJD01000005.1"/>
</dbReference>
<name>A0A3M9MNA9_9BACT</name>
<dbReference type="OrthoDB" id="947434at2"/>
<dbReference type="Gene3D" id="2.40.160.20">
    <property type="match status" value="1"/>
</dbReference>
<keyword evidence="1" id="KW-0732">Signal</keyword>
<gene>
    <name evidence="3" type="ORF">EFB08_11225</name>
</gene>
<evidence type="ECO:0000313" key="4">
    <source>
        <dbReference type="Proteomes" id="UP000272117"/>
    </source>
</evidence>
<organism evidence="3 4">
    <name type="scientific">Rufibacter latericius</name>
    <dbReference type="NCBI Taxonomy" id="2487040"/>
    <lineage>
        <taxon>Bacteria</taxon>
        <taxon>Pseudomonadati</taxon>
        <taxon>Bacteroidota</taxon>
        <taxon>Cytophagia</taxon>
        <taxon>Cytophagales</taxon>
        <taxon>Hymenobacteraceae</taxon>
        <taxon>Rufibacter</taxon>
    </lineage>
</organism>
<evidence type="ECO:0000313" key="3">
    <source>
        <dbReference type="EMBL" id="RNI27026.1"/>
    </source>
</evidence>
<evidence type="ECO:0000259" key="2">
    <source>
        <dbReference type="Pfam" id="PF13568"/>
    </source>
</evidence>
<protein>
    <submittedName>
        <fullName evidence="3">PorT family protein</fullName>
    </submittedName>
</protein>
<comment type="caution">
    <text evidence="3">The sequence shown here is derived from an EMBL/GenBank/DDBJ whole genome shotgun (WGS) entry which is preliminary data.</text>
</comment>
<accession>A0A3M9MNA9</accession>
<dbReference type="Proteomes" id="UP000272117">
    <property type="component" value="Unassembled WGS sequence"/>
</dbReference>
<reference evidence="3 4" key="1">
    <citation type="submission" date="2018-11" db="EMBL/GenBank/DDBJ databases">
        <title>Rufibacter latericius sp. nov., isolated from water in Baiyang Lake.</title>
        <authorList>
            <person name="Yang Y."/>
        </authorList>
    </citation>
    <scope>NUCLEOTIDE SEQUENCE [LARGE SCALE GENOMIC DNA]</scope>
    <source>
        <strain evidence="3 4">R-22-1c-1</strain>
    </source>
</reference>